<proteinExistence type="predicted"/>
<organism evidence="5 6">
    <name type="scientific">Angustibacter luteus</name>
    <dbReference type="NCBI Taxonomy" id="658456"/>
    <lineage>
        <taxon>Bacteria</taxon>
        <taxon>Bacillati</taxon>
        <taxon>Actinomycetota</taxon>
        <taxon>Actinomycetes</taxon>
        <taxon>Kineosporiales</taxon>
        <taxon>Kineosporiaceae</taxon>
    </lineage>
</organism>
<evidence type="ECO:0000313" key="6">
    <source>
        <dbReference type="Proteomes" id="UP001596189"/>
    </source>
</evidence>
<sequence>MRILHLTFEYPPFVHGGLGRYVHGLARAQAAAGHDVTVIAPGADLFASPGPGSAADEETAEGVRVLRVPVPKRLPGPIAPEAKNEVLDAVGALAGELLHLALRQQADVVHAHDWMTGSSGRGAAHAMAVPMVLTVHATERGRRFGRLDTALARAIDETERTAVHVADAVTVCSAAMVDEVAHLGRDPRDLTVVPGAVDAPAWRVDPEVRAVARQRFSPDRSLLVAAGRLEWEKGFSTLLRAVPGLTRAAGPVRVVLAGAGSYQPTLVALGDEVGADVLFAGRLDPPQLAALLAAADAVVVPSRYEPFGLIALEAQASGAAVVATAVGGLADTVQDAVTGRSFAPGDVDHLAAILGDLLADPLGTQGLAAAGQLAAAERTWERVARCVESVYRGAGRPTS</sequence>
<dbReference type="InterPro" id="IPR001296">
    <property type="entry name" value="Glyco_trans_1"/>
</dbReference>
<keyword evidence="6" id="KW-1185">Reference proteome</keyword>
<name>A0ABW1JJ39_9ACTN</name>
<dbReference type="InterPro" id="IPR028098">
    <property type="entry name" value="Glyco_trans_4-like_N"/>
</dbReference>
<comment type="caution">
    <text evidence="5">The sequence shown here is derived from an EMBL/GenBank/DDBJ whole genome shotgun (WGS) entry which is preliminary data.</text>
</comment>
<dbReference type="Gene3D" id="3.40.50.2000">
    <property type="entry name" value="Glycogen Phosphorylase B"/>
    <property type="match status" value="2"/>
</dbReference>
<reference evidence="6" key="1">
    <citation type="journal article" date="2019" name="Int. J. Syst. Evol. Microbiol.">
        <title>The Global Catalogue of Microorganisms (GCM) 10K type strain sequencing project: providing services to taxonomists for standard genome sequencing and annotation.</title>
        <authorList>
            <consortium name="The Broad Institute Genomics Platform"/>
            <consortium name="The Broad Institute Genome Sequencing Center for Infectious Disease"/>
            <person name="Wu L."/>
            <person name="Ma J."/>
        </authorList>
    </citation>
    <scope>NUCLEOTIDE SEQUENCE [LARGE SCALE GENOMIC DNA]</scope>
    <source>
        <strain evidence="6">KACC 14249</strain>
    </source>
</reference>
<keyword evidence="1 5" id="KW-0328">Glycosyltransferase</keyword>
<dbReference type="GO" id="GO:0016757">
    <property type="term" value="F:glycosyltransferase activity"/>
    <property type="evidence" value="ECO:0007669"/>
    <property type="project" value="UniProtKB-KW"/>
</dbReference>
<dbReference type="Proteomes" id="UP001596189">
    <property type="component" value="Unassembled WGS sequence"/>
</dbReference>
<dbReference type="EC" id="2.4.-.-" evidence="5"/>
<evidence type="ECO:0000256" key="1">
    <source>
        <dbReference type="ARBA" id="ARBA00022676"/>
    </source>
</evidence>
<dbReference type="Pfam" id="PF13579">
    <property type="entry name" value="Glyco_trans_4_4"/>
    <property type="match status" value="1"/>
</dbReference>
<dbReference type="CDD" id="cd03801">
    <property type="entry name" value="GT4_PimA-like"/>
    <property type="match status" value="1"/>
</dbReference>
<evidence type="ECO:0000259" key="4">
    <source>
        <dbReference type="Pfam" id="PF13579"/>
    </source>
</evidence>
<feature type="domain" description="Glycosyltransferase subfamily 4-like N-terminal" evidence="4">
    <location>
        <begin position="16"/>
        <end position="194"/>
    </location>
</feature>
<dbReference type="PANTHER" id="PTHR45947:SF3">
    <property type="entry name" value="SULFOQUINOVOSYL TRANSFERASE SQD2"/>
    <property type="match status" value="1"/>
</dbReference>
<accession>A0ABW1JJ39</accession>
<dbReference type="InterPro" id="IPR050194">
    <property type="entry name" value="Glycosyltransferase_grp1"/>
</dbReference>
<gene>
    <name evidence="5" type="ORF">ACFQDO_16675</name>
</gene>
<evidence type="ECO:0000256" key="2">
    <source>
        <dbReference type="ARBA" id="ARBA00022679"/>
    </source>
</evidence>
<feature type="domain" description="Glycosyl transferase family 1" evidence="3">
    <location>
        <begin position="215"/>
        <end position="361"/>
    </location>
</feature>
<evidence type="ECO:0000313" key="5">
    <source>
        <dbReference type="EMBL" id="MFC6008769.1"/>
    </source>
</evidence>
<dbReference type="RefSeq" id="WP_345714714.1">
    <property type="nucleotide sequence ID" value="NZ_BAABFP010000002.1"/>
</dbReference>
<dbReference type="EMBL" id="JBHSRD010000006">
    <property type="protein sequence ID" value="MFC6008769.1"/>
    <property type="molecule type" value="Genomic_DNA"/>
</dbReference>
<dbReference type="PANTHER" id="PTHR45947">
    <property type="entry name" value="SULFOQUINOVOSYL TRANSFERASE SQD2"/>
    <property type="match status" value="1"/>
</dbReference>
<dbReference type="SUPFAM" id="SSF53756">
    <property type="entry name" value="UDP-Glycosyltransferase/glycogen phosphorylase"/>
    <property type="match status" value="1"/>
</dbReference>
<keyword evidence="2 5" id="KW-0808">Transferase</keyword>
<protein>
    <submittedName>
        <fullName evidence="5">Glycosyltransferase family 4 protein</fullName>
        <ecNumber evidence="5">2.4.-.-</ecNumber>
    </submittedName>
</protein>
<dbReference type="Pfam" id="PF00534">
    <property type="entry name" value="Glycos_transf_1"/>
    <property type="match status" value="1"/>
</dbReference>
<evidence type="ECO:0000259" key="3">
    <source>
        <dbReference type="Pfam" id="PF00534"/>
    </source>
</evidence>